<dbReference type="AlphaFoldDB" id="A0A6A5CD93"/>
<comment type="caution">
    <text evidence="3">The sequence shown here is derived from an EMBL/GenBank/DDBJ whole genome shotgun (WGS) entry which is preliminary data.</text>
</comment>
<evidence type="ECO:0000256" key="1">
    <source>
        <dbReference type="SAM" id="MobiDB-lite"/>
    </source>
</evidence>
<feature type="chain" id="PRO_5025392556" evidence="2">
    <location>
        <begin position="26"/>
        <end position="363"/>
    </location>
</feature>
<dbReference type="Proteomes" id="UP000444721">
    <property type="component" value="Unassembled WGS sequence"/>
</dbReference>
<evidence type="ECO:0000313" key="4">
    <source>
        <dbReference type="Proteomes" id="UP000444721"/>
    </source>
</evidence>
<feature type="region of interest" description="Disordered" evidence="1">
    <location>
        <begin position="243"/>
        <end position="263"/>
    </location>
</feature>
<name>A0A6A5CD93_NAEFO</name>
<dbReference type="VEuPathDB" id="AmoebaDB:NF0109530"/>
<evidence type="ECO:0000313" key="3">
    <source>
        <dbReference type="EMBL" id="KAF0983269.1"/>
    </source>
</evidence>
<feature type="compositionally biased region" description="Basic residues" evidence="1">
    <location>
        <begin position="253"/>
        <end position="263"/>
    </location>
</feature>
<dbReference type="RefSeq" id="XP_044567982.1">
    <property type="nucleotide sequence ID" value="XM_044700621.1"/>
</dbReference>
<sequence length="363" mass="43713">MKSSLIIFALLAFVCATLMIHTSTAQQQQPTLSQKPDQVQQLVRSVNSTLALSTPTKKQSKVRFLRQILKNLRELGLLKNASEQAPYNEKDAKITLEKITVIVNHLLQLKKDGKNDDLKNYINDLKKSKNFREAVRLVRRILRRFLRRKVRKLANKIRTLAKLVQQPSSTAVTSSQTTPAVKNDKKLKRRFDRRFPIEKFLKRLEKNLKKVRSVRNISAIWKNRFPKRFPKRNTRSFALRRFPRAERRQPKRQDKKRHFPRRRFSTLPREKFDFIARLARRLQRRRAQQRRQAPRRFPKRFPIRLPRFTRRVVRRIPQRRQAPRRLPRNRRPEKPLFYVHRQLLKDVLTSYLRRKQNKKPARA</sequence>
<dbReference type="VEuPathDB" id="AmoebaDB:FDP41_010334"/>
<keyword evidence="4" id="KW-1185">Reference proteome</keyword>
<proteinExistence type="predicted"/>
<organism evidence="3 4">
    <name type="scientific">Naegleria fowleri</name>
    <name type="common">Brain eating amoeba</name>
    <dbReference type="NCBI Taxonomy" id="5763"/>
    <lineage>
        <taxon>Eukaryota</taxon>
        <taxon>Discoba</taxon>
        <taxon>Heterolobosea</taxon>
        <taxon>Tetramitia</taxon>
        <taxon>Eutetramitia</taxon>
        <taxon>Vahlkampfiidae</taxon>
        <taxon>Naegleria</taxon>
    </lineage>
</organism>
<dbReference type="OrthoDB" id="10616154at2759"/>
<dbReference type="EMBL" id="VFQX01000006">
    <property type="protein sequence ID" value="KAF0983269.1"/>
    <property type="molecule type" value="Genomic_DNA"/>
</dbReference>
<accession>A0A6A5CD93</accession>
<gene>
    <name evidence="3" type="ORF">FDP41_010334</name>
</gene>
<reference evidence="3 4" key="1">
    <citation type="journal article" date="2019" name="Sci. Rep.">
        <title>Nanopore sequencing improves the draft genome of the human pathogenic amoeba Naegleria fowleri.</title>
        <authorList>
            <person name="Liechti N."/>
            <person name="Schurch N."/>
            <person name="Bruggmann R."/>
            <person name="Wittwer M."/>
        </authorList>
    </citation>
    <scope>NUCLEOTIDE SEQUENCE [LARGE SCALE GENOMIC DNA]</scope>
    <source>
        <strain evidence="3 4">ATCC 30894</strain>
    </source>
</reference>
<feature type="signal peptide" evidence="2">
    <location>
        <begin position="1"/>
        <end position="25"/>
    </location>
</feature>
<protein>
    <submittedName>
        <fullName evidence="3">Uncharacterized protein</fullName>
    </submittedName>
</protein>
<dbReference type="GeneID" id="68117549"/>
<dbReference type="OMA" id="RFPKRFP"/>
<evidence type="ECO:0000256" key="2">
    <source>
        <dbReference type="SAM" id="SignalP"/>
    </source>
</evidence>
<keyword evidence="2" id="KW-0732">Signal</keyword>
<dbReference type="VEuPathDB" id="AmoebaDB:NfTy_011400"/>
<feature type="compositionally biased region" description="Basic and acidic residues" evidence="1">
    <location>
        <begin position="243"/>
        <end position="252"/>
    </location>
</feature>